<accession>A0AAR5Q790</accession>
<dbReference type="Proteomes" id="UP000019118">
    <property type="component" value="Unassembled WGS sequence"/>
</dbReference>
<dbReference type="Pfam" id="PF05110">
    <property type="entry name" value="AF-4"/>
    <property type="match status" value="1"/>
</dbReference>
<feature type="region of interest" description="Disordered" evidence="1">
    <location>
        <begin position="89"/>
        <end position="367"/>
    </location>
</feature>
<feature type="compositionally biased region" description="Basic and acidic residues" evidence="1">
    <location>
        <begin position="17"/>
        <end position="30"/>
    </location>
</feature>
<proteinExistence type="predicted"/>
<feature type="compositionally biased region" description="Pro residues" evidence="1">
    <location>
        <begin position="94"/>
        <end position="103"/>
    </location>
</feature>
<keyword evidence="3" id="KW-1185">Reference proteome</keyword>
<evidence type="ECO:0000313" key="2">
    <source>
        <dbReference type="EnsemblMetazoa" id="XP_019769097.1"/>
    </source>
</evidence>
<sequence length="372" mass="41688">MIGSFRKNPLLKANRSSVERVRLREAERQARAAQMSDSQDEPTPLFQEPQRVSPSLSEKDTLSTAIRARLGNFEVIRDYLVRNGVATIESAPRMGPPFPPPSSTVPQHYQPRPQAHQQQRSQPHQPPHQQHHVPPHQPQHQQHHVPPHHQNHAQPHLQQQHASTSRNPTMSDPRLETRRPRQHDLNASHVGVNNRRPTNSRPGEHLRSSAHFGSTHSDKHIDSQHAPTNGQAYAHGRPQTFPPFHTQPPAKLDAQTPAQLPAQPQARPQGNPTIRPGPSGIGPSHPQRSAVRPNPYPLKPSNRPMNHTATTSRGPMPKVPISGNLEKTEKKILPDMTAPLPVPGENTENKPQRTPTTEDEVSNDFFKLSYKF</sequence>
<feature type="compositionally biased region" description="Low complexity" evidence="1">
    <location>
        <begin position="152"/>
        <end position="161"/>
    </location>
</feature>
<reference evidence="3" key="1">
    <citation type="journal article" date="2013" name="Genome Biol.">
        <title>Draft genome of the mountain pine beetle, Dendroctonus ponderosae Hopkins, a major forest pest.</title>
        <authorList>
            <person name="Keeling C.I."/>
            <person name="Yuen M.M."/>
            <person name="Liao N.Y."/>
            <person name="Docking T.R."/>
            <person name="Chan S.K."/>
            <person name="Taylor G.A."/>
            <person name="Palmquist D.L."/>
            <person name="Jackman S.D."/>
            <person name="Nguyen A."/>
            <person name="Li M."/>
            <person name="Henderson H."/>
            <person name="Janes J.K."/>
            <person name="Zhao Y."/>
            <person name="Pandoh P."/>
            <person name="Moore R."/>
            <person name="Sperling F.A."/>
            <person name="Huber D.P."/>
            <person name="Birol I."/>
            <person name="Jones S.J."/>
            <person name="Bohlmann J."/>
        </authorList>
    </citation>
    <scope>NUCLEOTIDE SEQUENCE</scope>
</reference>
<protein>
    <submittedName>
        <fullName evidence="2">Uncharacterized protein</fullName>
    </submittedName>
</protein>
<feature type="region of interest" description="Disordered" evidence="1">
    <location>
        <begin position="1"/>
        <end position="60"/>
    </location>
</feature>
<feature type="compositionally biased region" description="Basic and acidic residues" evidence="1">
    <location>
        <begin position="173"/>
        <end position="186"/>
    </location>
</feature>
<dbReference type="Gene3D" id="6.10.250.2670">
    <property type="match status" value="1"/>
</dbReference>
<feature type="compositionally biased region" description="Polar residues" evidence="1">
    <location>
        <begin position="303"/>
        <end position="313"/>
    </location>
</feature>
<dbReference type="EnsemblMetazoa" id="XM_019913538.1">
    <property type="protein sequence ID" value="XP_019769097.1"/>
    <property type="gene ID" value="LOC109543712"/>
</dbReference>
<evidence type="ECO:0000313" key="3">
    <source>
        <dbReference type="Proteomes" id="UP000019118"/>
    </source>
</evidence>
<reference evidence="2" key="2">
    <citation type="submission" date="2024-08" db="UniProtKB">
        <authorList>
            <consortium name="EnsemblMetazoa"/>
        </authorList>
    </citation>
    <scope>IDENTIFICATION</scope>
</reference>
<dbReference type="AlphaFoldDB" id="A0AAR5Q790"/>
<evidence type="ECO:0000256" key="1">
    <source>
        <dbReference type="SAM" id="MobiDB-lite"/>
    </source>
</evidence>
<feature type="compositionally biased region" description="Low complexity" evidence="1">
    <location>
        <begin position="238"/>
        <end position="269"/>
    </location>
</feature>
<name>A0AAR5Q790_DENPD</name>
<organism evidence="2 3">
    <name type="scientific">Dendroctonus ponderosae</name>
    <name type="common">Mountain pine beetle</name>
    <dbReference type="NCBI Taxonomy" id="77166"/>
    <lineage>
        <taxon>Eukaryota</taxon>
        <taxon>Metazoa</taxon>
        <taxon>Ecdysozoa</taxon>
        <taxon>Arthropoda</taxon>
        <taxon>Hexapoda</taxon>
        <taxon>Insecta</taxon>
        <taxon>Pterygota</taxon>
        <taxon>Neoptera</taxon>
        <taxon>Endopterygota</taxon>
        <taxon>Coleoptera</taxon>
        <taxon>Polyphaga</taxon>
        <taxon>Cucujiformia</taxon>
        <taxon>Curculionidae</taxon>
        <taxon>Scolytinae</taxon>
        <taxon>Dendroctonus</taxon>
    </lineage>
</organism>
<feature type="compositionally biased region" description="Low complexity" evidence="1">
    <location>
        <begin position="104"/>
        <end position="123"/>
    </location>
</feature>
<feature type="compositionally biased region" description="Basic residues" evidence="1">
    <location>
        <begin position="141"/>
        <end position="151"/>
    </location>
</feature>